<dbReference type="GO" id="GO:0005524">
    <property type="term" value="F:ATP binding"/>
    <property type="evidence" value="ECO:0007669"/>
    <property type="project" value="UniProtKB-KW"/>
</dbReference>
<accession>A0A512N8S8</accession>
<gene>
    <name evidence="6" type="ORF">RSO01_25620</name>
</gene>
<dbReference type="InterPro" id="IPR027417">
    <property type="entry name" value="P-loop_NTPase"/>
</dbReference>
<evidence type="ECO:0000259" key="5">
    <source>
        <dbReference type="PROSITE" id="PS50893"/>
    </source>
</evidence>
<dbReference type="SMART" id="SM00382">
    <property type="entry name" value="AAA"/>
    <property type="match status" value="1"/>
</dbReference>
<comment type="similarity">
    <text evidence="1">Belongs to the ABC transporter superfamily.</text>
</comment>
<organism evidence="6 7">
    <name type="scientific">Reyranella soli</name>
    <dbReference type="NCBI Taxonomy" id="1230389"/>
    <lineage>
        <taxon>Bacteria</taxon>
        <taxon>Pseudomonadati</taxon>
        <taxon>Pseudomonadota</taxon>
        <taxon>Alphaproteobacteria</taxon>
        <taxon>Hyphomicrobiales</taxon>
        <taxon>Reyranellaceae</taxon>
        <taxon>Reyranella</taxon>
    </lineage>
</organism>
<dbReference type="GO" id="GO:0016887">
    <property type="term" value="F:ATP hydrolysis activity"/>
    <property type="evidence" value="ECO:0007669"/>
    <property type="project" value="InterPro"/>
</dbReference>
<evidence type="ECO:0000313" key="7">
    <source>
        <dbReference type="Proteomes" id="UP000321058"/>
    </source>
</evidence>
<evidence type="ECO:0000313" key="6">
    <source>
        <dbReference type="EMBL" id="GEP55396.1"/>
    </source>
</evidence>
<dbReference type="Proteomes" id="UP000321058">
    <property type="component" value="Unassembled WGS sequence"/>
</dbReference>
<dbReference type="InterPro" id="IPR008995">
    <property type="entry name" value="Mo/tungstate-bd_C_term_dom"/>
</dbReference>
<dbReference type="InterPro" id="IPR003593">
    <property type="entry name" value="AAA+_ATPase"/>
</dbReference>
<dbReference type="InterPro" id="IPR050093">
    <property type="entry name" value="ABC_SmlMolc_Importer"/>
</dbReference>
<protein>
    <submittedName>
        <fullName evidence="6">ABC transporter ATP-binding protein</fullName>
    </submittedName>
</protein>
<dbReference type="PANTHER" id="PTHR42781:SF4">
    <property type="entry name" value="SPERMIDINE_PUTRESCINE IMPORT ATP-BINDING PROTEIN POTA"/>
    <property type="match status" value="1"/>
</dbReference>
<dbReference type="PROSITE" id="PS50893">
    <property type="entry name" value="ABC_TRANSPORTER_2"/>
    <property type="match status" value="1"/>
</dbReference>
<dbReference type="InterPro" id="IPR003439">
    <property type="entry name" value="ABC_transporter-like_ATP-bd"/>
</dbReference>
<evidence type="ECO:0000256" key="2">
    <source>
        <dbReference type="ARBA" id="ARBA00022448"/>
    </source>
</evidence>
<evidence type="ECO:0000256" key="3">
    <source>
        <dbReference type="ARBA" id="ARBA00022741"/>
    </source>
</evidence>
<keyword evidence="2" id="KW-0813">Transport</keyword>
<keyword evidence="3" id="KW-0547">Nucleotide-binding</keyword>
<dbReference type="GO" id="GO:0015697">
    <property type="term" value="P:quaternary ammonium group transport"/>
    <property type="evidence" value="ECO:0007669"/>
    <property type="project" value="UniProtKB-ARBA"/>
</dbReference>
<keyword evidence="4 6" id="KW-0067">ATP-binding</keyword>
<proteinExistence type="inferred from homology"/>
<comment type="caution">
    <text evidence="6">The sequence shown here is derived from an EMBL/GenBank/DDBJ whole genome shotgun (WGS) entry which is preliminary data.</text>
</comment>
<dbReference type="PANTHER" id="PTHR42781">
    <property type="entry name" value="SPERMIDINE/PUTRESCINE IMPORT ATP-BINDING PROTEIN POTA"/>
    <property type="match status" value="1"/>
</dbReference>
<dbReference type="FunFam" id="3.40.50.300:FF:000425">
    <property type="entry name" value="Probable ABC transporter, ATP-binding subunit"/>
    <property type="match status" value="1"/>
</dbReference>
<keyword evidence="7" id="KW-1185">Reference proteome</keyword>
<evidence type="ECO:0000256" key="4">
    <source>
        <dbReference type="ARBA" id="ARBA00022840"/>
    </source>
</evidence>
<dbReference type="Pfam" id="PF00005">
    <property type="entry name" value="ABC_tran"/>
    <property type="match status" value="1"/>
</dbReference>
<dbReference type="SUPFAM" id="SSF52540">
    <property type="entry name" value="P-loop containing nucleoside triphosphate hydrolases"/>
    <property type="match status" value="1"/>
</dbReference>
<dbReference type="RefSeq" id="WP_147149480.1">
    <property type="nucleotide sequence ID" value="NZ_BKAJ01000037.1"/>
</dbReference>
<dbReference type="InterPro" id="IPR017871">
    <property type="entry name" value="ABC_transporter-like_CS"/>
</dbReference>
<dbReference type="AlphaFoldDB" id="A0A512N8S8"/>
<dbReference type="Gene3D" id="2.40.50.100">
    <property type="match status" value="1"/>
</dbReference>
<dbReference type="OrthoDB" id="9802264at2"/>
<dbReference type="EMBL" id="BKAJ01000037">
    <property type="protein sequence ID" value="GEP55396.1"/>
    <property type="molecule type" value="Genomic_DNA"/>
</dbReference>
<dbReference type="Gene3D" id="3.40.50.300">
    <property type="entry name" value="P-loop containing nucleotide triphosphate hydrolases"/>
    <property type="match status" value="1"/>
</dbReference>
<name>A0A512N8S8_9HYPH</name>
<sequence>MQALAPTPQQVAPAGRTLDVDNLTVRYGAAVAVDGVALGIEPGEVVALLGPSGCGKTTLLRVIAGFVRQAGGRVLVDGTAIDHLPANQRNVGIVFQNYALFPHMTVAENVAYGLRARGQRGPSVDQRVERMLEMVQLGAFRARLPRQLSGGQQQRVALARALAVEPSILLLDEPFAALDRNLRLDMQIEVKRLQRQLGLTTILVTHDQDEAMSVADRIAVMNRGKVEQFDTPVAIYDRPKTLFVNGFIGTTNLLPGKIAAVVGDTAMVELGAGATLRLPAPQGIAAGSPVVLSVRPEQLVLSPIATTDSWAIEPGLSLPLGSQLIHEARTVDGAALKIVEPRRHTPTEVPRRFCALATDARPSLFPRSTPTATE</sequence>
<reference evidence="6 7" key="1">
    <citation type="submission" date="2019-07" db="EMBL/GenBank/DDBJ databases">
        <title>Whole genome shotgun sequence of Reyranella soli NBRC 108950.</title>
        <authorList>
            <person name="Hosoyama A."/>
            <person name="Uohara A."/>
            <person name="Ohji S."/>
            <person name="Ichikawa N."/>
        </authorList>
    </citation>
    <scope>NUCLEOTIDE SEQUENCE [LARGE SCALE GENOMIC DNA]</scope>
    <source>
        <strain evidence="6 7">NBRC 108950</strain>
    </source>
</reference>
<dbReference type="PROSITE" id="PS00211">
    <property type="entry name" value="ABC_TRANSPORTER_1"/>
    <property type="match status" value="1"/>
</dbReference>
<feature type="domain" description="ABC transporter" evidence="5">
    <location>
        <begin position="18"/>
        <end position="248"/>
    </location>
</feature>
<evidence type="ECO:0000256" key="1">
    <source>
        <dbReference type="ARBA" id="ARBA00005417"/>
    </source>
</evidence>
<dbReference type="SUPFAM" id="SSF50331">
    <property type="entry name" value="MOP-like"/>
    <property type="match status" value="1"/>
</dbReference>